<name>X1L9J0_9ZZZZ</name>
<dbReference type="AlphaFoldDB" id="X1L9J0"/>
<dbReference type="SUPFAM" id="SSF56176">
    <property type="entry name" value="FAD-binding/transporter-associated domain-like"/>
    <property type="match status" value="1"/>
</dbReference>
<evidence type="ECO:0008006" key="2">
    <source>
        <dbReference type="Google" id="ProtNLM"/>
    </source>
</evidence>
<accession>X1L9J0</accession>
<feature type="non-terminal residue" evidence="1">
    <location>
        <position position="1"/>
    </location>
</feature>
<dbReference type="Gene3D" id="3.30.43.10">
    <property type="entry name" value="Uridine Diphospho-n-acetylenolpyruvylglucosamine Reductase, domain 2"/>
    <property type="match status" value="1"/>
</dbReference>
<organism evidence="1">
    <name type="scientific">marine sediment metagenome</name>
    <dbReference type="NCBI Taxonomy" id="412755"/>
    <lineage>
        <taxon>unclassified sequences</taxon>
        <taxon>metagenomes</taxon>
        <taxon>ecological metagenomes</taxon>
    </lineage>
</organism>
<dbReference type="GO" id="GO:0050660">
    <property type="term" value="F:flavin adenine dinucleotide binding"/>
    <property type="evidence" value="ECO:0007669"/>
    <property type="project" value="InterPro"/>
</dbReference>
<sequence length="74" mass="8460">YFCVVQNLEQLKRLFNICSQKYNTFILGNGTNMLFSDEGYRGVVIKLSGEFKKIEVLSEVIRAGSSVFKIKSFI</sequence>
<dbReference type="EMBL" id="BARV01010766">
    <property type="protein sequence ID" value="GAI15967.1"/>
    <property type="molecule type" value="Genomic_DNA"/>
</dbReference>
<reference evidence="1" key="1">
    <citation type="journal article" date="2014" name="Front. Microbiol.">
        <title>High frequency of phylogenetically diverse reductive dehalogenase-homologous genes in deep subseafloor sedimentary metagenomes.</title>
        <authorList>
            <person name="Kawai M."/>
            <person name="Futagami T."/>
            <person name="Toyoda A."/>
            <person name="Takaki Y."/>
            <person name="Nishi S."/>
            <person name="Hori S."/>
            <person name="Arai W."/>
            <person name="Tsubouchi T."/>
            <person name="Morono Y."/>
            <person name="Uchiyama I."/>
            <person name="Ito T."/>
            <person name="Fujiyama A."/>
            <person name="Inagaki F."/>
            <person name="Takami H."/>
        </authorList>
    </citation>
    <scope>NUCLEOTIDE SEQUENCE</scope>
    <source>
        <strain evidence="1">Expedition CK06-06</strain>
    </source>
</reference>
<comment type="caution">
    <text evidence="1">The sequence shown here is derived from an EMBL/GenBank/DDBJ whole genome shotgun (WGS) entry which is preliminary data.</text>
</comment>
<evidence type="ECO:0000313" key="1">
    <source>
        <dbReference type="EMBL" id="GAI15967.1"/>
    </source>
</evidence>
<dbReference type="InterPro" id="IPR036318">
    <property type="entry name" value="FAD-bd_PCMH-like_sf"/>
</dbReference>
<gene>
    <name evidence="1" type="ORF">S06H3_20712</name>
</gene>
<proteinExistence type="predicted"/>
<protein>
    <recommendedName>
        <fullName evidence="2">FAD linked oxidase N-terminal domain-containing protein</fullName>
    </recommendedName>
</protein>
<dbReference type="InterPro" id="IPR016167">
    <property type="entry name" value="FAD-bd_PCMH_sub1"/>
</dbReference>